<feature type="transmembrane region" description="Helical" evidence="1">
    <location>
        <begin position="12"/>
        <end position="31"/>
    </location>
</feature>
<dbReference type="AlphaFoldDB" id="A0AAP8JYZ8"/>
<evidence type="ECO:0000313" key="2">
    <source>
        <dbReference type="EMBL" id="PHE14879.1"/>
    </source>
</evidence>
<organism evidence="2 3">
    <name type="scientific">Bacillus toyonensis</name>
    <dbReference type="NCBI Taxonomy" id="155322"/>
    <lineage>
        <taxon>Bacteria</taxon>
        <taxon>Bacillati</taxon>
        <taxon>Bacillota</taxon>
        <taxon>Bacilli</taxon>
        <taxon>Bacillales</taxon>
        <taxon>Bacillaceae</taxon>
        <taxon>Bacillus</taxon>
        <taxon>Bacillus cereus group</taxon>
    </lineage>
</organism>
<name>A0AAP8JYZ8_9BACI</name>
<protein>
    <submittedName>
        <fullName evidence="2">Uncharacterized protein</fullName>
    </submittedName>
</protein>
<evidence type="ECO:0000256" key="1">
    <source>
        <dbReference type="SAM" id="Phobius"/>
    </source>
</evidence>
<keyword evidence="1" id="KW-0472">Membrane</keyword>
<gene>
    <name evidence="2" type="ORF">COF62_08645</name>
</gene>
<evidence type="ECO:0000313" key="3">
    <source>
        <dbReference type="Proteomes" id="UP000224044"/>
    </source>
</evidence>
<sequence>MYKLMSSSYYFNILGGGFVVLGGLMLLGMILKQQHMLFRHLVLSIYTQLNYLIGYKNAERNFGHEDPMLTEYTYGESGANTEKLLKVQKGDSLLINTLENGLT</sequence>
<keyword evidence="1" id="KW-0812">Transmembrane</keyword>
<accession>A0AAP8JYZ8</accession>
<dbReference type="Proteomes" id="UP000224044">
    <property type="component" value="Unassembled WGS sequence"/>
</dbReference>
<dbReference type="EMBL" id="NUSY01000010">
    <property type="protein sequence ID" value="PHE14879.1"/>
    <property type="molecule type" value="Genomic_DNA"/>
</dbReference>
<proteinExistence type="predicted"/>
<keyword evidence="1" id="KW-1133">Transmembrane helix</keyword>
<reference evidence="2 3" key="1">
    <citation type="submission" date="2017-09" db="EMBL/GenBank/DDBJ databases">
        <title>Large-scale bioinformatics analysis of Bacillus genomes uncovers conserved roles of natural products in bacterial physiology.</title>
        <authorList>
            <consortium name="Agbiome Team Llc"/>
            <person name="Bleich R.M."/>
            <person name="Grubbs K.J."/>
            <person name="Santa Maria K.C."/>
            <person name="Allen S.E."/>
            <person name="Farag S."/>
            <person name="Shank E.A."/>
            <person name="Bowers A."/>
        </authorList>
    </citation>
    <scope>NUCLEOTIDE SEQUENCE [LARGE SCALE GENOMIC DNA]</scope>
    <source>
        <strain evidence="2 3">AFS042148</strain>
    </source>
</reference>
<comment type="caution">
    <text evidence="2">The sequence shown here is derived from an EMBL/GenBank/DDBJ whole genome shotgun (WGS) entry which is preliminary data.</text>
</comment>